<keyword evidence="2" id="KW-1185">Reference proteome</keyword>
<dbReference type="GO" id="GO:0004222">
    <property type="term" value="F:metalloendopeptidase activity"/>
    <property type="evidence" value="ECO:0007669"/>
    <property type="project" value="InterPro"/>
</dbReference>
<dbReference type="Proteomes" id="UP000024635">
    <property type="component" value="Unassembled WGS sequence"/>
</dbReference>
<reference evidence="2" key="1">
    <citation type="journal article" date="2015" name="Nat. Genet.">
        <title>The genome and transcriptome of the zoonotic hookworm Ancylostoma ceylanicum identify infection-specific gene families.</title>
        <authorList>
            <person name="Schwarz E.M."/>
            <person name="Hu Y."/>
            <person name="Antoshechkin I."/>
            <person name="Miller M.M."/>
            <person name="Sternberg P.W."/>
            <person name="Aroian R.V."/>
        </authorList>
    </citation>
    <scope>NUCLEOTIDE SEQUENCE</scope>
    <source>
        <strain evidence="2">HY135</strain>
    </source>
</reference>
<dbReference type="SUPFAM" id="SSF55486">
    <property type="entry name" value="Metalloproteases ('zincins'), catalytic domain"/>
    <property type="match status" value="1"/>
</dbReference>
<proteinExistence type="predicted"/>
<dbReference type="GO" id="GO:0006508">
    <property type="term" value="P:proteolysis"/>
    <property type="evidence" value="ECO:0007669"/>
    <property type="project" value="InterPro"/>
</dbReference>
<evidence type="ECO:0008006" key="3">
    <source>
        <dbReference type="Google" id="ProtNLM"/>
    </source>
</evidence>
<dbReference type="PROSITE" id="PS51885">
    <property type="entry name" value="NEPRILYSIN"/>
    <property type="match status" value="1"/>
</dbReference>
<dbReference type="InterPro" id="IPR000718">
    <property type="entry name" value="Peptidase_M13"/>
</dbReference>
<dbReference type="InterPro" id="IPR024079">
    <property type="entry name" value="MetalloPept_cat_dom_sf"/>
</dbReference>
<dbReference type="AlphaFoldDB" id="A0A016V068"/>
<protein>
    <recommendedName>
        <fullName evidence="3">Reverse transcriptase domain-containing protein</fullName>
    </recommendedName>
</protein>
<name>A0A016V068_9BILA</name>
<evidence type="ECO:0000313" key="1">
    <source>
        <dbReference type="EMBL" id="EYC20113.1"/>
    </source>
</evidence>
<dbReference type="Gene3D" id="3.40.390.10">
    <property type="entry name" value="Collagenase (Catalytic Domain)"/>
    <property type="match status" value="1"/>
</dbReference>
<sequence length="186" mass="21579">MFRLAWARHKATTDIAEVRCAKYEDGTTLFNPASVRERWRTYFMTLYNKEFANTVTQQLLEGPPFSLLYADDIALLADTRSQLQRKVQMWQGGLAKAGLKLKKTEIMSTGRDVEPTTDVNGVAIRQVDPCEDFYKFACENWIKNRSFPGQSFFEHSRNMFKEAIKDSCWRRTRDKLGLVREGLNYG</sequence>
<comment type="caution">
    <text evidence="1">The sequence shown here is derived from an EMBL/GenBank/DDBJ whole genome shotgun (WGS) entry which is preliminary data.</text>
</comment>
<dbReference type="EMBL" id="JARK01001359">
    <property type="protein sequence ID" value="EYC20113.1"/>
    <property type="molecule type" value="Genomic_DNA"/>
</dbReference>
<accession>A0A016V068</accession>
<dbReference type="OrthoDB" id="6475849at2759"/>
<evidence type="ECO:0000313" key="2">
    <source>
        <dbReference type="Proteomes" id="UP000024635"/>
    </source>
</evidence>
<gene>
    <name evidence="1" type="primary">Acey_s0023.g876</name>
    <name evidence="1" type="ORF">Y032_0023g876</name>
</gene>
<organism evidence="1 2">
    <name type="scientific">Ancylostoma ceylanicum</name>
    <dbReference type="NCBI Taxonomy" id="53326"/>
    <lineage>
        <taxon>Eukaryota</taxon>
        <taxon>Metazoa</taxon>
        <taxon>Ecdysozoa</taxon>
        <taxon>Nematoda</taxon>
        <taxon>Chromadorea</taxon>
        <taxon>Rhabditida</taxon>
        <taxon>Rhabditina</taxon>
        <taxon>Rhabditomorpha</taxon>
        <taxon>Strongyloidea</taxon>
        <taxon>Ancylostomatidae</taxon>
        <taxon>Ancylostomatinae</taxon>
        <taxon>Ancylostoma</taxon>
    </lineage>
</organism>